<evidence type="ECO:0000313" key="3">
    <source>
        <dbReference type="Proteomes" id="UP001319080"/>
    </source>
</evidence>
<organism evidence="2 3">
    <name type="scientific">Dawidia cretensis</name>
    <dbReference type="NCBI Taxonomy" id="2782350"/>
    <lineage>
        <taxon>Bacteria</taxon>
        <taxon>Pseudomonadati</taxon>
        <taxon>Bacteroidota</taxon>
        <taxon>Cytophagia</taxon>
        <taxon>Cytophagales</taxon>
        <taxon>Chryseotaleaceae</taxon>
        <taxon>Dawidia</taxon>
    </lineage>
</organism>
<evidence type="ECO:0000313" key="2">
    <source>
        <dbReference type="EMBL" id="MBT1711238.1"/>
    </source>
</evidence>
<dbReference type="EMBL" id="JAHESE010000030">
    <property type="protein sequence ID" value="MBT1711238.1"/>
    <property type="molecule type" value="Genomic_DNA"/>
</dbReference>
<reference evidence="2 3" key="1">
    <citation type="submission" date="2021-05" db="EMBL/GenBank/DDBJ databases">
        <title>A Polyphasic approach of four new species of the genus Ohtaekwangia: Ohtaekwangia histidinii sp. nov., Ohtaekwangia cretensis sp. nov., Ohtaekwangia indiensis sp. nov., Ohtaekwangia reichenbachii sp. nov. from diverse environment.</title>
        <authorList>
            <person name="Octaviana S."/>
        </authorList>
    </citation>
    <scope>NUCLEOTIDE SEQUENCE [LARGE SCALE GENOMIC DNA]</scope>
    <source>
        <strain evidence="2 3">PWU5</strain>
    </source>
</reference>
<proteinExistence type="predicted"/>
<feature type="signal peptide" evidence="1">
    <location>
        <begin position="1"/>
        <end position="25"/>
    </location>
</feature>
<feature type="chain" id="PRO_5042983909" evidence="1">
    <location>
        <begin position="26"/>
        <end position="493"/>
    </location>
</feature>
<evidence type="ECO:0000256" key="1">
    <source>
        <dbReference type="SAM" id="SignalP"/>
    </source>
</evidence>
<keyword evidence="1" id="KW-0732">Signal</keyword>
<dbReference type="RefSeq" id="WP_254086811.1">
    <property type="nucleotide sequence ID" value="NZ_JAHESE010000030.1"/>
</dbReference>
<accession>A0AAP2GVQ9</accession>
<gene>
    <name evidence="2" type="ORF">KK062_23540</name>
</gene>
<dbReference type="AlphaFoldDB" id="A0AAP2GVQ9"/>
<protein>
    <submittedName>
        <fullName evidence="2">Uncharacterized protein</fullName>
    </submittedName>
</protein>
<keyword evidence="3" id="KW-1185">Reference proteome</keyword>
<comment type="caution">
    <text evidence="2">The sequence shown here is derived from an EMBL/GenBank/DDBJ whole genome shotgun (WGS) entry which is preliminary data.</text>
</comment>
<name>A0AAP2GVQ9_9BACT</name>
<dbReference type="Proteomes" id="UP001319080">
    <property type="component" value="Unassembled WGS sequence"/>
</dbReference>
<sequence>MRVPMKNFPLLATLAFLICCSPAVDSVNRERFGDFKLCDNGLVYDSATMVKLKKVIDSLHLRCETSPPKQFRSLEQGYGDYIDTFADSAEAFEVMAHPMTIEKLQKMFPSAKVLRNVWIAKERMNLFGEKTIRYASNIAPAWLRVPDVAIHDRSTGWVFSYHYPFLRGIYLKKLTSMQIPVEYATLIRYVDCMIDTTTTIFSPADTPRLDAIPDSLSKIKEYVDLVSDFEPAPEETKESADEEERRRRWDAYAAAVEGWYNRRLAALDRKMQDPVNMKLLDDAVAEAITHRHDFYLDEYAVRYLSPERALSLERSSRPFRTCGADMWPTRYTREICKLAVRANQWEIFLRAHLDVMNDHFYQYEPSDTSTRRKTYVRELDQMGVNSMKLSIGACLSSRDVNIDHYQGSTAVMARGLTESANQTSAVTLLLAMIEDKRLDLYNRTAMAQLLIFYNRESMKTPAYQRNLEGVNRAIATLPEMVQKSLTAKMTEQL</sequence>